<sequence length="876" mass="90804">MISTTIDTSVTADLAAAHDVLHTAEADPARAVAPATQLARAAVAAGEYAVASIATRALGVAALHLQNTDEAVRHLRVAAGHGRRAGSPELEAEARLRLAAVLSTRGRAAAALRETDAALGGLEGVQKARAYAQKGAVLVQLVRLDAAVENLELAVSGLRLAGDLMWLKRALANRGIASARRLRFDDALADFTEALQINRDLGLELPAAFLEQNLGWAHGLRGHVPLALEHLDRAEATMRRLGAQLGFLLEDRAGLLLSVGLLGEARAVAGEAVAALRRERQFVAVPDVRLLLARLALFEGDPVDARTQARRALAELRRLGRTETASLARFLALAADHLDPSSGPVSVARVRAVAAELDDAGWRADATAARLLAAELATRRGRSPEADLSAAAAARGAGPAATRALGWQAEAQLRAWQGRRSAAFAALTAGLRLLDEGRAGLGADDLRAHSGRQRLALADTGLRLAVESGRAETILTWAEHGRASHLLLPALLPPEDPEFGAELADLRAAAGEVAQARAGGGDVEAAMRHQVAVERRIRDRARRRPGVLGPVSKPVALQDLTDRLGHASLVEYVELDGRLYALVVVAGQPGWRDLGPLAPVRDLVERLPFALSRLARGSGSPESARALLTHTARALDAALVAPLGLGDRPLVVVPTGPLQSLPWSVLPSMRGRAVTVAPSATAWHAAVSASPRSSGGRVVVISGPGLPGARDEAAAVAALHGTTATAPGVEAALGALAGADVAHLATHGVVHRANPLFSSLVLADGPLTGYDLERLRPMPRLVVLAGCDTGRLAVRAGDELLGLVATLLARGARQVVASVVPVPDAETAPLMRAFHAELVAGVSAAQALSRAQSALQDDGHPAAAVAAAAGFVCIGA</sequence>
<dbReference type="Proteomes" id="UP001612915">
    <property type="component" value="Unassembled WGS sequence"/>
</dbReference>
<dbReference type="Gene3D" id="1.25.40.10">
    <property type="entry name" value="Tetratricopeptide repeat domain"/>
    <property type="match status" value="1"/>
</dbReference>
<dbReference type="RefSeq" id="WP_398279519.1">
    <property type="nucleotide sequence ID" value="NZ_JBITLV010000003.1"/>
</dbReference>
<organism evidence="2 3">
    <name type="scientific">Spongisporangium articulatum</name>
    <dbReference type="NCBI Taxonomy" id="3362603"/>
    <lineage>
        <taxon>Bacteria</taxon>
        <taxon>Bacillati</taxon>
        <taxon>Actinomycetota</taxon>
        <taxon>Actinomycetes</taxon>
        <taxon>Kineosporiales</taxon>
        <taxon>Kineosporiaceae</taxon>
        <taxon>Spongisporangium</taxon>
    </lineage>
</organism>
<dbReference type="InterPro" id="IPR011990">
    <property type="entry name" value="TPR-like_helical_dom_sf"/>
</dbReference>
<name>A0ABW8ANN8_9ACTN</name>
<dbReference type="EMBL" id="JBITLV010000003">
    <property type="protein sequence ID" value="MFI7587572.1"/>
    <property type="molecule type" value="Genomic_DNA"/>
</dbReference>
<evidence type="ECO:0000313" key="2">
    <source>
        <dbReference type="EMBL" id="MFI7587572.1"/>
    </source>
</evidence>
<feature type="domain" description="CHAT" evidence="1">
    <location>
        <begin position="631"/>
        <end position="875"/>
    </location>
</feature>
<dbReference type="SUPFAM" id="SSF48452">
    <property type="entry name" value="TPR-like"/>
    <property type="match status" value="1"/>
</dbReference>
<comment type="caution">
    <text evidence="2">The sequence shown here is derived from an EMBL/GenBank/DDBJ whole genome shotgun (WGS) entry which is preliminary data.</text>
</comment>
<proteinExistence type="predicted"/>
<reference evidence="2 3" key="1">
    <citation type="submission" date="2024-10" db="EMBL/GenBank/DDBJ databases">
        <title>The Natural Products Discovery Center: Release of the First 8490 Sequenced Strains for Exploring Actinobacteria Biosynthetic Diversity.</title>
        <authorList>
            <person name="Kalkreuter E."/>
            <person name="Kautsar S.A."/>
            <person name="Yang D."/>
            <person name="Bader C.D."/>
            <person name="Teijaro C.N."/>
            <person name="Fluegel L."/>
            <person name="Davis C.M."/>
            <person name="Simpson J.R."/>
            <person name="Lauterbach L."/>
            <person name="Steele A.D."/>
            <person name="Gui C."/>
            <person name="Meng S."/>
            <person name="Li G."/>
            <person name="Viehrig K."/>
            <person name="Ye F."/>
            <person name="Su P."/>
            <person name="Kiefer A.F."/>
            <person name="Nichols A."/>
            <person name="Cepeda A.J."/>
            <person name="Yan W."/>
            <person name="Fan B."/>
            <person name="Jiang Y."/>
            <person name="Adhikari A."/>
            <person name="Zheng C.-J."/>
            <person name="Schuster L."/>
            <person name="Cowan T.M."/>
            <person name="Smanski M.J."/>
            <person name="Chevrette M.G."/>
            <person name="De Carvalho L.P.S."/>
            <person name="Shen B."/>
        </authorList>
    </citation>
    <scope>NUCLEOTIDE SEQUENCE [LARGE SCALE GENOMIC DNA]</scope>
    <source>
        <strain evidence="2 3">NPDC049639</strain>
    </source>
</reference>
<evidence type="ECO:0000259" key="1">
    <source>
        <dbReference type="Pfam" id="PF12770"/>
    </source>
</evidence>
<dbReference type="PANTHER" id="PTHR10098:SF108">
    <property type="entry name" value="TETRATRICOPEPTIDE REPEAT PROTEIN 28"/>
    <property type="match status" value="1"/>
</dbReference>
<keyword evidence="3" id="KW-1185">Reference proteome</keyword>
<dbReference type="PANTHER" id="PTHR10098">
    <property type="entry name" value="RAPSYN-RELATED"/>
    <property type="match status" value="1"/>
</dbReference>
<accession>A0ABW8ANN8</accession>
<gene>
    <name evidence="2" type="ORF">ACIB24_10910</name>
</gene>
<protein>
    <submittedName>
        <fullName evidence="2">CHAT domain-containing protein</fullName>
    </submittedName>
</protein>
<dbReference type="InterPro" id="IPR024983">
    <property type="entry name" value="CHAT_dom"/>
</dbReference>
<dbReference type="Pfam" id="PF12770">
    <property type="entry name" value="CHAT"/>
    <property type="match status" value="1"/>
</dbReference>
<evidence type="ECO:0000313" key="3">
    <source>
        <dbReference type="Proteomes" id="UP001612915"/>
    </source>
</evidence>